<dbReference type="KEGG" id="rpne:NCTC8284_02843"/>
<dbReference type="Proteomes" id="UP000278733">
    <property type="component" value="Chromosome"/>
</dbReference>
<protein>
    <submittedName>
        <fullName evidence="1">Uncharacterized protein</fullName>
    </submittedName>
</protein>
<proteinExistence type="predicted"/>
<dbReference type="EMBL" id="LR134405">
    <property type="protein sequence ID" value="VEH67646.1"/>
    <property type="molecule type" value="Genomic_DNA"/>
</dbReference>
<dbReference type="AlphaFoldDB" id="A0A3S5ESA4"/>
<organism evidence="1 2">
    <name type="scientific">Rodentibacter pneumotropicus</name>
    <dbReference type="NCBI Taxonomy" id="758"/>
    <lineage>
        <taxon>Bacteria</taxon>
        <taxon>Pseudomonadati</taxon>
        <taxon>Pseudomonadota</taxon>
        <taxon>Gammaproteobacteria</taxon>
        <taxon>Pasteurellales</taxon>
        <taxon>Pasteurellaceae</taxon>
        <taxon>Rodentibacter</taxon>
    </lineage>
</organism>
<evidence type="ECO:0000313" key="2">
    <source>
        <dbReference type="Proteomes" id="UP000278733"/>
    </source>
</evidence>
<name>A0A3S5ESA4_9PAST</name>
<reference evidence="1 2" key="1">
    <citation type="submission" date="2018-12" db="EMBL/GenBank/DDBJ databases">
        <authorList>
            <consortium name="Pathogen Informatics"/>
        </authorList>
    </citation>
    <scope>NUCLEOTIDE SEQUENCE [LARGE SCALE GENOMIC DNA]</scope>
    <source>
        <strain evidence="1 2">NCTC8284</strain>
    </source>
</reference>
<sequence length="72" mass="8474">MTTTEKTEKPKGWFKRALEKYDNFLKTYDLDSPSCCGMPKMREDENGNLCKEDSLFKNNLFFYTDSSLNPLF</sequence>
<dbReference type="InterPro" id="IPR035292">
    <property type="entry name" value="DUF5363"/>
</dbReference>
<accession>A0A3S5ESA4</accession>
<gene>
    <name evidence="1" type="ORF">NCTC8284_02843</name>
</gene>
<evidence type="ECO:0000313" key="1">
    <source>
        <dbReference type="EMBL" id="VEH67646.1"/>
    </source>
</evidence>
<dbReference type="Pfam" id="PF17320">
    <property type="entry name" value="DUF5363"/>
    <property type="match status" value="1"/>
</dbReference>
<dbReference type="STRING" id="758.GCA_000730685_00208"/>